<evidence type="ECO:0000256" key="1">
    <source>
        <dbReference type="ARBA" id="ARBA00038115"/>
    </source>
</evidence>
<dbReference type="Gene3D" id="3.40.50.1820">
    <property type="entry name" value="alpha/beta hydrolase"/>
    <property type="match status" value="1"/>
</dbReference>
<dbReference type="InterPro" id="IPR029058">
    <property type="entry name" value="AB_hydrolase_fold"/>
</dbReference>
<comment type="caution">
    <text evidence="3">The sequence shown here is derived from an EMBL/GenBank/DDBJ whole genome shotgun (WGS) entry which is preliminary data.</text>
</comment>
<organism evidence="3 4">
    <name type="scientific">Actinoplanes cyaneus</name>
    <dbReference type="NCBI Taxonomy" id="52696"/>
    <lineage>
        <taxon>Bacteria</taxon>
        <taxon>Bacillati</taxon>
        <taxon>Actinomycetota</taxon>
        <taxon>Actinomycetes</taxon>
        <taxon>Micromonosporales</taxon>
        <taxon>Micromonosporaceae</taxon>
        <taxon>Actinoplanes</taxon>
    </lineage>
</organism>
<dbReference type="AlphaFoldDB" id="A0A919M397"/>
<comment type="similarity">
    <text evidence="1">Belongs to the AB hydrolase superfamily. FUS2 hydrolase family.</text>
</comment>
<accession>A0A919M397</accession>
<gene>
    <name evidence="3" type="ORF">Acy02nite_08590</name>
</gene>
<sequence>MERVSPDCTPHFGKQKGMHVTTWTTTERIDLGEVCLEGDLTLAGHATGVVLFAHGSGSSRHSPRNQAVARELNRRGFATMLTDLLAPGEDTREHRFDIGLLADRLVAIVDWLRVQPATAGLPLGLFGASTGGAAALVAAAARPDGVRTVVSRGGRPDLAGPALIDVRVPTLLIVGGRDDAVLELNEEARNTMRVHAELRIIPDATHLFEEPGALESVAEQAGEWFEAFLTPVPFKRHPALDHLATARRWG</sequence>
<evidence type="ECO:0000313" key="3">
    <source>
        <dbReference type="EMBL" id="GID62978.1"/>
    </source>
</evidence>
<evidence type="ECO:0000313" key="4">
    <source>
        <dbReference type="Proteomes" id="UP000619479"/>
    </source>
</evidence>
<protein>
    <submittedName>
        <fullName evidence="3">Hydrolase</fullName>
    </submittedName>
</protein>
<evidence type="ECO:0000259" key="2">
    <source>
        <dbReference type="Pfam" id="PF00561"/>
    </source>
</evidence>
<reference evidence="3" key="1">
    <citation type="submission" date="2021-01" db="EMBL/GenBank/DDBJ databases">
        <title>Whole genome shotgun sequence of Actinoplanes cyaneus NBRC 14990.</title>
        <authorList>
            <person name="Komaki H."/>
            <person name="Tamura T."/>
        </authorList>
    </citation>
    <scope>NUCLEOTIDE SEQUENCE</scope>
    <source>
        <strain evidence="3">NBRC 14990</strain>
    </source>
</reference>
<dbReference type="PANTHER" id="PTHR22946">
    <property type="entry name" value="DIENELACTONE HYDROLASE DOMAIN-CONTAINING PROTEIN-RELATED"/>
    <property type="match status" value="1"/>
</dbReference>
<dbReference type="InterPro" id="IPR050261">
    <property type="entry name" value="FrsA_esterase"/>
</dbReference>
<proteinExistence type="inferred from homology"/>
<dbReference type="GO" id="GO:0016787">
    <property type="term" value="F:hydrolase activity"/>
    <property type="evidence" value="ECO:0007669"/>
    <property type="project" value="UniProtKB-KW"/>
</dbReference>
<dbReference type="InterPro" id="IPR000073">
    <property type="entry name" value="AB_hydrolase_1"/>
</dbReference>
<dbReference type="EMBL" id="BOMH01000006">
    <property type="protein sequence ID" value="GID62978.1"/>
    <property type="molecule type" value="Genomic_DNA"/>
</dbReference>
<keyword evidence="4" id="KW-1185">Reference proteome</keyword>
<feature type="domain" description="AB hydrolase-1" evidence="2">
    <location>
        <begin position="49"/>
        <end position="198"/>
    </location>
</feature>
<dbReference type="Proteomes" id="UP000619479">
    <property type="component" value="Unassembled WGS sequence"/>
</dbReference>
<dbReference type="SUPFAM" id="SSF53474">
    <property type="entry name" value="alpha/beta-Hydrolases"/>
    <property type="match status" value="1"/>
</dbReference>
<keyword evidence="3" id="KW-0378">Hydrolase</keyword>
<dbReference type="Pfam" id="PF00561">
    <property type="entry name" value="Abhydrolase_1"/>
    <property type="match status" value="1"/>
</dbReference>
<name>A0A919M397_9ACTN</name>